<keyword evidence="2" id="KW-1185">Reference proteome</keyword>
<gene>
    <name evidence="1" type="ORF">GCM10017771_09900</name>
</gene>
<reference evidence="1" key="2">
    <citation type="submission" date="2020-09" db="EMBL/GenBank/DDBJ databases">
        <authorList>
            <person name="Sun Q."/>
            <person name="Zhou Y."/>
        </authorList>
    </citation>
    <scope>NUCLEOTIDE SEQUENCE</scope>
    <source>
        <strain evidence="1">CGMCC 4.7403</strain>
    </source>
</reference>
<name>A0A919GGE4_9ACTN</name>
<organism evidence="1 2">
    <name type="scientific">Streptomyces capitiformicae</name>
    <dbReference type="NCBI Taxonomy" id="2014920"/>
    <lineage>
        <taxon>Bacteria</taxon>
        <taxon>Bacillati</taxon>
        <taxon>Actinomycetota</taxon>
        <taxon>Actinomycetes</taxon>
        <taxon>Kitasatosporales</taxon>
        <taxon>Streptomycetaceae</taxon>
        <taxon>Streptomyces</taxon>
    </lineage>
</organism>
<sequence>MRFTDSPPKPLSTFDSVDGTGGDLYYVNDLSGTRIVLGGNKLVLLNTTQQGSLDTCLNETRYALSVSLDQVSRGSQPCVHTARGHMGLVTIQGAASANDPSDYITVDITVWRNAEEPSSGI</sequence>
<dbReference type="Proteomes" id="UP000603227">
    <property type="component" value="Unassembled WGS sequence"/>
</dbReference>
<dbReference type="EMBL" id="BNAT01000003">
    <property type="protein sequence ID" value="GHH83400.1"/>
    <property type="molecule type" value="Genomic_DNA"/>
</dbReference>
<dbReference type="RefSeq" id="WP_189781147.1">
    <property type="nucleotide sequence ID" value="NZ_BNAT01000003.1"/>
</dbReference>
<accession>A0A919GGE4</accession>
<comment type="caution">
    <text evidence="1">The sequence shown here is derived from an EMBL/GenBank/DDBJ whole genome shotgun (WGS) entry which is preliminary data.</text>
</comment>
<dbReference type="AlphaFoldDB" id="A0A919GGE4"/>
<reference evidence="1" key="1">
    <citation type="journal article" date="2014" name="Int. J. Syst. Evol. Microbiol.">
        <title>Complete genome sequence of Corynebacterium casei LMG S-19264T (=DSM 44701T), isolated from a smear-ripened cheese.</title>
        <authorList>
            <consortium name="US DOE Joint Genome Institute (JGI-PGF)"/>
            <person name="Walter F."/>
            <person name="Albersmeier A."/>
            <person name="Kalinowski J."/>
            <person name="Ruckert C."/>
        </authorList>
    </citation>
    <scope>NUCLEOTIDE SEQUENCE</scope>
    <source>
        <strain evidence="1">CGMCC 4.7403</strain>
    </source>
</reference>
<protein>
    <submittedName>
        <fullName evidence="1">Uncharacterized protein</fullName>
    </submittedName>
</protein>
<evidence type="ECO:0000313" key="2">
    <source>
        <dbReference type="Proteomes" id="UP000603227"/>
    </source>
</evidence>
<evidence type="ECO:0000313" key="1">
    <source>
        <dbReference type="EMBL" id="GHH83400.1"/>
    </source>
</evidence>
<proteinExistence type="predicted"/>